<feature type="compositionally biased region" description="Acidic residues" evidence="1">
    <location>
        <begin position="171"/>
        <end position="180"/>
    </location>
</feature>
<protein>
    <submittedName>
        <fullName evidence="2">Uncharacterized protein</fullName>
    </submittedName>
</protein>
<gene>
    <name evidence="2" type="ORF">L873DRAFT_1844598</name>
</gene>
<keyword evidence="3" id="KW-1185">Reference proteome</keyword>
<feature type="compositionally biased region" description="Basic and acidic residues" evidence="1">
    <location>
        <begin position="63"/>
        <end position="76"/>
    </location>
</feature>
<proteinExistence type="predicted"/>
<evidence type="ECO:0000256" key="1">
    <source>
        <dbReference type="SAM" id="MobiDB-lite"/>
    </source>
</evidence>
<evidence type="ECO:0000313" key="2">
    <source>
        <dbReference type="EMBL" id="RPA97807.1"/>
    </source>
</evidence>
<organism evidence="2 3">
    <name type="scientific">Choiromyces venosus 120613-1</name>
    <dbReference type="NCBI Taxonomy" id="1336337"/>
    <lineage>
        <taxon>Eukaryota</taxon>
        <taxon>Fungi</taxon>
        <taxon>Dikarya</taxon>
        <taxon>Ascomycota</taxon>
        <taxon>Pezizomycotina</taxon>
        <taxon>Pezizomycetes</taxon>
        <taxon>Pezizales</taxon>
        <taxon>Tuberaceae</taxon>
        <taxon>Choiromyces</taxon>
    </lineage>
</organism>
<accession>A0A3N4JKL1</accession>
<evidence type="ECO:0000313" key="3">
    <source>
        <dbReference type="Proteomes" id="UP000276215"/>
    </source>
</evidence>
<dbReference type="AlphaFoldDB" id="A0A3N4JKL1"/>
<name>A0A3N4JKL1_9PEZI</name>
<feature type="region of interest" description="Disordered" evidence="1">
    <location>
        <begin position="1"/>
        <end position="123"/>
    </location>
</feature>
<feature type="compositionally biased region" description="Basic residues" evidence="1">
    <location>
        <begin position="22"/>
        <end position="33"/>
    </location>
</feature>
<feature type="region of interest" description="Disordered" evidence="1">
    <location>
        <begin position="145"/>
        <end position="180"/>
    </location>
</feature>
<feature type="compositionally biased region" description="Acidic residues" evidence="1">
    <location>
        <begin position="152"/>
        <end position="163"/>
    </location>
</feature>
<dbReference type="EMBL" id="ML120401">
    <property type="protein sequence ID" value="RPA97807.1"/>
    <property type="molecule type" value="Genomic_DNA"/>
</dbReference>
<feature type="compositionally biased region" description="Low complexity" evidence="1">
    <location>
        <begin position="34"/>
        <end position="47"/>
    </location>
</feature>
<dbReference type="OrthoDB" id="10576753at2759"/>
<dbReference type="Proteomes" id="UP000276215">
    <property type="component" value="Unassembled WGS sequence"/>
</dbReference>
<feature type="compositionally biased region" description="Gly residues" evidence="1">
    <location>
        <begin position="95"/>
        <end position="104"/>
    </location>
</feature>
<sequence>MDPEEDQTEDLASLGFTSFGSRNKRPKHHHHNHNNQPSSGSGSNSVPLPLPPPGAAGITKLEATTREVKSLPKKPDFAPYVAPAFSPHVPPPPGFVGGGGNSGGRGRRGGNGRGDGADKLYSPRFVENPWKGLEEKFGIRAEWVDIEKVEGGDDDDEEEEGEEVQGGAGNNEEEGGGERD</sequence>
<reference evidence="2 3" key="1">
    <citation type="journal article" date="2018" name="Nat. Ecol. Evol.">
        <title>Pezizomycetes genomes reveal the molecular basis of ectomycorrhizal truffle lifestyle.</title>
        <authorList>
            <person name="Murat C."/>
            <person name="Payen T."/>
            <person name="Noel B."/>
            <person name="Kuo A."/>
            <person name="Morin E."/>
            <person name="Chen J."/>
            <person name="Kohler A."/>
            <person name="Krizsan K."/>
            <person name="Balestrini R."/>
            <person name="Da Silva C."/>
            <person name="Montanini B."/>
            <person name="Hainaut M."/>
            <person name="Levati E."/>
            <person name="Barry K.W."/>
            <person name="Belfiori B."/>
            <person name="Cichocki N."/>
            <person name="Clum A."/>
            <person name="Dockter R.B."/>
            <person name="Fauchery L."/>
            <person name="Guy J."/>
            <person name="Iotti M."/>
            <person name="Le Tacon F."/>
            <person name="Lindquist E.A."/>
            <person name="Lipzen A."/>
            <person name="Malagnac F."/>
            <person name="Mello A."/>
            <person name="Molinier V."/>
            <person name="Miyauchi S."/>
            <person name="Poulain J."/>
            <person name="Riccioni C."/>
            <person name="Rubini A."/>
            <person name="Sitrit Y."/>
            <person name="Splivallo R."/>
            <person name="Traeger S."/>
            <person name="Wang M."/>
            <person name="Zifcakova L."/>
            <person name="Wipf D."/>
            <person name="Zambonelli A."/>
            <person name="Paolocci F."/>
            <person name="Nowrousian M."/>
            <person name="Ottonello S."/>
            <person name="Baldrian P."/>
            <person name="Spatafora J.W."/>
            <person name="Henrissat B."/>
            <person name="Nagy L.G."/>
            <person name="Aury J.M."/>
            <person name="Wincker P."/>
            <person name="Grigoriev I.V."/>
            <person name="Bonfante P."/>
            <person name="Martin F.M."/>
        </authorList>
    </citation>
    <scope>NUCLEOTIDE SEQUENCE [LARGE SCALE GENOMIC DNA]</scope>
    <source>
        <strain evidence="2 3">120613-1</strain>
    </source>
</reference>